<protein>
    <submittedName>
        <fullName evidence="2">TIGR01244 family protein</fullName>
    </submittedName>
</protein>
<dbReference type="Gene3D" id="3.90.190.10">
    <property type="entry name" value="Protein tyrosine phosphatase superfamily"/>
    <property type="match status" value="1"/>
</dbReference>
<comment type="caution">
    <text evidence="2">The sequence shown here is derived from an EMBL/GenBank/DDBJ whole genome shotgun (WGS) entry which is preliminary data.</text>
</comment>
<accession>A0A258HDZ9</accession>
<proteinExistence type="predicted"/>
<dbReference type="InterPro" id="IPR005939">
    <property type="entry name" value="BLH_phosphatase-like"/>
</dbReference>
<dbReference type="EMBL" id="NCEQ01000019">
    <property type="protein sequence ID" value="OYX54847.1"/>
    <property type="molecule type" value="Genomic_DNA"/>
</dbReference>
<reference evidence="2 3" key="1">
    <citation type="submission" date="2017-03" db="EMBL/GenBank/DDBJ databases">
        <title>Lifting the veil on microbial sulfur biogeochemistry in mining wastewaters.</title>
        <authorList>
            <person name="Kantor R.S."/>
            <person name="Colenbrander Nelson T."/>
            <person name="Marshall S."/>
            <person name="Bennett D."/>
            <person name="Apte S."/>
            <person name="Camacho D."/>
            <person name="Thomas B.C."/>
            <person name="Warren L.A."/>
            <person name="Banfield J.F."/>
        </authorList>
    </citation>
    <scope>NUCLEOTIDE SEQUENCE [LARGE SCALE GENOMIC DNA]</scope>
    <source>
        <strain evidence="2">32-68-21</strain>
    </source>
</reference>
<dbReference type="GO" id="GO:0016787">
    <property type="term" value="F:hydrolase activity"/>
    <property type="evidence" value="ECO:0007669"/>
    <property type="project" value="InterPro"/>
</dbReference>
<evidence type="ECO:0000259" key="1">
    <source>
        <dbReference type="Pfam" id="PF04273"/>
    </source>
</evidence>
<gene>
    <name evidence="2" type="ORF">B7Y86_15165</name>
</gene>
<dbReference type="Pfam" id="PF04273">
    <property type="entry name" value="BLH_phosphatase"/>
    <property type="match status" value="1"/>
</dbReference>
<evidence type="ECO:0000313" key="2">
    <source>
        <dbReference type="EMBL" id="OYX54847.1"/>
    </source>
</evidence>
<evidence type="ECO:0000313" key="3">
    <source>
        <dbReference type="Proteomes" id="UP000216147"/>
    </source>
</evidence>
<organism evidence="2 3">
    <name type="scientific">Brevundimonas subvibrioides</name>
    <dbReference type="NCBI Taxonomy" id="74313"/>
    <lineage>
        <taxon>Bacteria</taxon>
        <taxon>Pseudomonadati</taxon>
        <taxon>Pseudomonadota</taxon>
        <taxon>Alphaproteobacteria</taxon>
        <taxon>Caulobacterales</taxon>
        <taxon>Caulobacteraceae</taxon>
        <taxon>Brevundimonas</taxon>
    </lineage>
</organism>
<dbReference type="Proteomes" id="UP000216147">
    <property type="component" value="Unassembled WGS sequence"/>
</dbReference>
<dbReference type="InterPro" id="IPR029021">
    <property type="entry name" value="Prot-tyrosine_phosphatase-like"/>
</dbReference>
<name>A0A258HDZ9_9CAUL</name>
<sequence length="134" mass="13931">MFSPRPLAPGIWAAPQIALEDLAEVQALGVRLVVNNRPDGEEAGQPSSAEMEGAVRAVGLDYVHAPVAGMPGPDAVRVVAAALEAGEPVLMYCRSGTRSTATWALAMRALDRAGPDALREAAANAGYDLSRLPL</sequence>
<feature type="domain" description="Beta-lactamase hydrolase-like protein phosphatase-like" evidence="1">
    <location>
        <begin position="7"/>
        <end position="106"/>
    </location>
</feature>
<dbReference type="SUPFAM" id="SSF52799">
    <property type="entry name" value="(Phosphotyrosine protein) phosphatases II"/>
    <property type="match status" value="1"/>
</dbReference>
<dbReference type="AlphaFoldDB" id="A0A258HDZ9"/>
<dbReference type="NCBIfam" id="TIGR01244">
    <property type="entry name" value="TIGR01244 family sulfur transferase"/>
    <property type="match status" value="1"/>
</dbReference>